<reference evidence="1 2" key="1">
    <citation type="submission" date="2016-10" db="EMBL/GenBank/DDBJ databases">
        <authorList>
            <person name="de Groot N.N."/>
        </authorList>
    </citation>
    <scope>NUCLEOTIDE SEQUENCE [LARGE SCALE GENOMIC DNA]</scope>
    <source>
        <strain evidence="1 2">CGMCC 4.3510</strain>
    </source>
</reference>
<dbReference type="EMBL" id="FONG01000014">
    <property type="protein sequence ID" value="SFF43647.1"/>
    <property type="molecule type" value="Genomic_DNA"/>
</dbReference>
<sequence>MTYEPQSGAAGGRHRRPCGFCRIHPADLRDRETGLVWCLGCASDLIHTGDPITDYEEFDTGDRYGDLLARHGSGLYTAFRRRGGPGRPYPGQA</sequence>
<keyword evidence="2" id="KW-1185">Reference proteome</keyword>
<dbReference type="Proteomes" id="UP000199323">
    <property type="component" value="Unassembled WGS sequence"/>
</dbReference>
<dbReference type="RefSeq" id="WP_093715505.1">
    <property type="nucleotide sequence ID" value="NZ_FONG01000014.1"/>
</dbReference>
<accession>A0A1I2IRG0</accession>
<name>A0A1I2IRG0_9ACTN</name>
<organism evidence="1 2">
    <name type="scientific">Actinacidiphila alni</name>
    <dbReference type="NCBI Taxonomy" id="380248"/>
    <lineage>
        <taxon>Bacteria</taxon>
        <taxon>Bacillati</taxon>
        <taxon>Actinomycetota</taxon>
        <taxon>Actinomycetes</taxon>
        <taxon>Kitasatosporales</taxon>
        <taxon>Streptomycetaceae</taxon>
        <taxon>Actinacidiphila</taxon>
    </lineage>
</organism>
<evidence type="ECO:0000313" key="2">
    <source>
        <dbReference type="Proteomes" id="UP000199323"/>
    </source>
</evidence>
<evidence type="ECO:0000313" key="1">
    <source>
        <dbReference type="EMBL" id="SFF43647.1"/>
    </source>
</evidence>
<dbReference type="OrthoDB" id="4281167at2"/>
<dbReference type="AlphaFoldDB" id="A0A1I2IRG0"/>
<proteinExistence type="predicted"/>
<protein>
    <submittedName>
        <fullName evidence="1">Uncharacterized protein</fullName>
    </submittedName>
</protein>
<gene>
    <name evidence="1" type="ORF">SAMN05216251_11464</name>
</gene>